<dbReference type="OrthoDB" id="881590at2"/>
<evidence type="ECO:0008006" key="4">
    <source>
        <dbReference type="Google" id="ProtNLM"/>
    </source>
</evidence>
<feature type="region of interest" description="Disordered" evidence="1">
    <location>
        <begin position="113"/>
        <end position="138"/>
    </location>
</feature>
<feature type="compositionally biased region" description="Polar residues" evidence="1">
    <location>
        <begin position="121"/>
        <end position="130"/>
    </location>
</feature>
<keyword evidence="3" id="KW-1185">Reference proteome</keyword>
<dbReference type="EMBL" id="FUYZ01000001">
    <property type="protein sequence ID" value="SKB63652.1"/>
    <property type="molecule type" value="Genomic_DNA"/>
</dbReference>
<evidence type="ECO:0000313" key="3">
    <source>
        <dbReference type="Proteomes" id="UP000191112"/>
    </source>
</evidence>
<dbReference type="AlphaFoldDB" id="A0A1T5CW48"/>
<name>A0A1T5CW48_9FLAO</name>
<dbReference type="STRING" id="619805.SAMN05660477_00406"/>
<reference evidence="2 3" key="1">
    <citation type="submission" date="2017-02" db="EMBL/GenBank/DDBJ databases">
        <authorList>
            <person name="Peterson S.W."/>
        </authorList>
    </citation>
    <scope>NUCLEOTIDE SEQUENCE [LARGE SCALE GENOMIC DNA]</scope>
    <source>
        <strain evidence="2 3">DSM 22323</strain>
    </source>
</reference>
<proteinExistence type="predicted"/>
<evidence type="ECO:0000313" key="2">
    <source>
        <dbReference type="EMBL" id="SKB63652.1"/>
    </source>
</evidence>
<gene>
    <name evidence="2" type="ORF">SAMN05660477_00406</name>
</gene>
<evidence type="ECO:0000256" key="1">
    <source>
        <dbReference type="SAM" id="MobiDB-lite"/>
    </source>
</evidence>
<dbReference type="RefSeq" id="WP_079665694.1">
    <property type="nucleotide sequence ID" value="NZ_FUYZ01000001.1"/>
</dbReference>
<protein>
    <recommendedName>
        <fullName evidence="4">Mu-like prophage protein gp36</fullName>
    </recommendedName>
</protein>
<accession>A0A1T5CW48</accession>
<dbReference type="Proteomes" id="UP000191112">
    <property type="component" value="Unassembled WGS sequence"/>
</dbReference>
<organism evidence="2 3">
    <name type="scientific">Soonwooa buanensis</name>
    <dbReference type="NCBI Taxonomy" id="619805"/>
    <lineage>
        <taxon>Bacteria</taxon>
        <taxon>Pseudomonadati</taxon>
        <taxon>Bacteroidota</taxon>
        <taxon>Flavobacteriia</taxon>
        <taxon>Flavobacteriales</taxon>
        <taxon>Weeksellaceae</taxon>
        <taxon>Chryseobacterium group</taxon>
        <taxon>Soonwooa</taxon>
    </lineage>
</organism>
<sequence>MSQYITVAELKTHAYDEEIEAIIRSDETIAIAAIDMAIEYAESFLAKIYDTETIFAKVGDQRSTLLVEFIKDIAMWKLIGLANPSIDYEDKEKRFNMANSWLKSVYKGMPANLPKKELEPNKSTSFSFKSNPKRENRY</sequence>